<dbReference type="EMBL" id="LAZR01000475">
    <property type="protein sequence ID" value="KKN67403.1"/>
    <property type="molecule type" value="Genomic_DNA"/>
</dbReference>
<proteinExistence type="predicted"/>
<dbReference type="SUPFAM" id="SSF53448">
    <property type="entry name" value="Nucleotide-diphospho-sugar transferases"/>
    <property type="match status" value="1"/>
</dbReference>
<evidence type="ECO:0008006" key="2">
    <source>
        <dbReference type="Google" id="ProtNLM"/>
    </source>
</evidence>
<sequence length="272" mass="31876">MSYPKIAGVTRVRNEEHILLDTLDYYSKICTHGIFALDEASTDATPEILIASPDVRHMIEVPTLETDPGKRRAFEGWGRQQPCDAAIESGAEWILYFDADEHIEFDFESFDYSSWDAVSFRLFDFYITPEDIDGFGTWEIPEGRPDEWRTYGWKCRGWIGPEYRDIPMLFRVSQPDPEGEHRYPKFHDRIPEMQPSCRTFVAGYDGCVRHYGKAISIVEWEATCDYYARYQPEPFKSKWEARRGHAIHYLSDFGQPLCRWVDRERFGIPLVN</sequence>
<name>A0A0F9VNQ7_9ZZZZ</name>
<dbReference type="AlphaFoldDB" id="A0A0F9VNQ7"/>
<reference evidence="1" key="1">
    <citation type="journal article" date="2015" name="Nature">
        <title>Complex archaea that bridge the gap between prokaryotes and eukaryotes.</title>
        <authorList>
            <person name="Spang A."/>
            <person name="Saw J.H."/>
            <person name="Jorgensen S.L."/>
            <person name="Zaremba-Niedzwiedzka K."/>
            <person name="Martijn J."/>
            <person name="Lind A.E."/>
            <person name="van Eijk R."/>
            <person name="Schleper C."/>
            <person name="Guy L."/>
            <person name="Ettema T.J."/>
        </authorList>
    </citation>
    <scope>NUCLEOTIDE SEQUENCE</scope>
</reference>
<protein>
    <recommendedName>
        <fullName evidence="2">Glycosyltransferase 2-like domain-containing protein</fullName>
    </recommendedName>
</protein>
<dbReference type="Pfam" id="PF13704">
    <property type="entry name" value="Glyco_tranf_2_4"/>
    <property type="match status" value="1"/>
</dbReference>
<gene>
    <name evidence="1" type="ORF">LCGC14_0461460</name>
</gene>
<comment type="caution">
    <text evidence="1">The sequence shown here is derived from an EMBL/GenBank/DDBJ whole genome shotgun (WGS) entry which is preliminary data.</text>
</comment>
<organism evidence="1">
    <name type="scientific">marine sediment metagenome</name>
    <dbReference type="NCBI Taxonomy" id="412755"/>
    <lineage>
        <taxon>unclassified sequences</taxon>
        <taxon>metagenomes</taxon>
        <taxon>ecological metagenomes</taxon>
    </lineage>
</organism>
<accession>A0A0F9VNQ7</accession>
<evidence type="ECO:0000313" key="1">
    <source>
        <dbReference type="EMBL" id="KKN67403.1"/>
    </source>
</evidence>
<dbReference type="InterPro" id="IPR029044">
    <property type="entry name" value="Nucleotide-diphossugar_trans"/>
</dbReference>